<dbReference type="Gene3D" id="1.10.3720.10">
    <property type="entry name" value="MetI-like"/>
    <property type="match status" value="1"/>
</dbReference>
<feature type="transmembrane region" description="Helical" evidence="7">
    <location>
        <begin position="235"/>
        <end position="256"/>
    </location>
</feature>
<dbReference type="InterPro" id="IPR000515">
    <property type="entry name" value="MetI-like"/>
</dbReference>
<evidence type="ECO:0000256" key="1">
    <source>
        <dbReference type="ARBA" id="ARBA00004651"/>
    </source>
</evidence>
<name>A0A7Y2EAU4_UNCEI</name>
<feature type="transmembrane region" description="Helical" evidence="7">
    <location>
        <begin position="97"/>
        <end position="116"/>
    </location>
</feature>
<dbReference type="GO" id="GO:0005886">
    <property type="term" value="C:plasma membrane"/>
    <property type="evidence" value="ECO:0007669"/>
    <property type="project" value="UniProtKB-SubCell"/>
</dbReference>
<dbReference type="AlphaFoldDB" id="A0A7Y2EAU4"/>
<evidence type="ECO:0000256" key="4">
    <source>
        <dbReference type="ARBA" id="ARBA00022692"/>
    </source>
</evidence>
<proteinExistence type="inferred from homology"/>
<evidence type="ECO:0000259" key="8">
    <source>
        <dbReference type="PROSITE" id="PS50928"/>
    </source>
</evidence>
<protein>
    <submittedName>
        <fullName evidence="9">ABC transporter permease subunit</fullName>
    </submittedName>
</protein>
<comment type="caution">
    <text evidence="9">The sequence shown here is derived from an EMBL/GenBank/DDBJ whole genome shotgun (WGS) entry which is preliminary data.</text>
</comment>
<evidence type="ECO:0000313" key="10">
    <source>
        <dbReference type="Proteomes" id="UP000547674"/>
    </source>
</evidence>
<sequence length="263" mass="28327">MLFMALAGLGAGFYLGLDPRTLVEPRTLRVLADFFGASFKPTLIAADGHSLWPAIWSGLLATASFAAAGMSLAIVFGAGLSFLATSGWWDGERAGRYHRFLGATVTAAARALIAAMRSVHELLWAMLFLAAFGLSPITGVIALAIPYGGTLAKVWSEILDEAPQDAANALRAAGGSPVQVWFLGLVPRVADDLASYGFYRFECALRSSAVLGFLGLPTLGYHVSLSFDNLLYRETWTFLYILFGLIVAVELWSSVLRKRRGWA</sequence>
<comment type="similarity">
    <text evidence="7">Belongs to the binding-protein-dependent transport system permease family.</text>
</comment>
<dbReference type="Proteomes" id="UP000547674">
    <property type="component" value="Unassembled WGS sequence"/>
</dbReference>
<feature type="transmembrane region" description="Helical" evidence="7">
    <location>
        <begin position="122"/>
        <end position="145"/>
    </location>
</feature>
<evidence type="ECO:0000256" key="3">
    <source>
        <dbReference type="ARBA" id="ARBA00022475"/>
    </source>
</evidence>
<dbReference type="EMBL" id="JABDJR010000670">
    <property type="protein sequence ID" value="NNF08396.1"/>
    <property type="molecule type" value="Genomic_DNA"/>
</dbReference>
<dbReference type="PROSITE" id="PS50928">
    <property type="entry name" value="ABC_TM1"/>
    <property type="match status" value="1"/>
</dbReference>
<dbReference type="PANTHER" id="PTHR30043:SF1">
    <property type="entry name" value="ABC TRANSPORT SYSTEM PERMEASE PROTEIN P69"/>
    <property type="match status" value="1"/>
</dbReference>
<evidence type="ECO:0000256" key="7">
    <source>
        <dbReference type="RuleBase" id="RU363032"/>
    </source>
</evidence>
<keyword evidence="4 7" id="KW-0812">Transmembrane</keyword>
<evidence type="ECO:0000256" key="2">
    <source>
        <dbReference type="ARBA" id="ARBA00022448"/>
    </source>
</evidence>
<dbReference type="InterPro" id="IPR035906">
    <property type="entry name" value="MetI-like_sf"/>
</dbReference>
<feature type="transmembrane region" description="Helical" evidence="7">
    <location>
        <begin position="203"/>
        <end position="223"/>
    </location>
</feature>
<dbReference type="SUPFAM" id="SSF161098">
    <property type="entry name" value="MetI-like"/>
    <property type="match status" value="1"/>
</dbReference>
<keyword evidence="3" id="KW-1003">Cell membrane</keyword>
<dbReference type="PANTHER" id="PTHR30043">
    <property type="entry name" value="PHOSPHONATES TRANSPORT SYSTEM PERMEASE PROTEIN"/>
    <property type="match status" value="1"/>
</dbReference>
<reference evidence="9 10" key="1">
    <citation type="submission" date="2020-03" db="EMBL/GenBank/DDBJ databases">
        <title>Metabolic flexibility allows generalist bacteria to become dominant in a frequently disturbed ecosystem.</title>
        <authorList>
            <person name="Chen Y.-J."/>
            <person name="Leung P.M."/>
            <person name="Bay S.K."/>
            <person name="Hugenholtz P."/>
            <person name="Kessler A.J."/>
            <person name="Shelley G."/>
            <person name="Waite D.W."/>
            <person name="Cook P.L."/>
            <person name="Greening C."/>
        </authorList>
    </citation>
    <scope>NUCLEOTIDE SEQUENCE [LARGE SCALE GENOMIC DNA]</scope>
    <source>
        <strain evidence="9">SS_bin_28</strain>
    </source>
</reference>
<keyword evidence="5 7" id="KW-1133">Transmembrane helix</keyword>
<keyword evidence="6 7" id="KW-0472">Membrane</keyword>
<keyword evidence="2 7" id="KW-0813">Transport</keyword>
<feature type="transmembrane region" description="Helical" evidence="7">
    <location>
        <begin position="59"/>
        <end position="85"/>
    </location>
</feature>
<dbReference type="GO" id="GO:0055085">
    <property type="term" value="P:transmembrane transport"/>
    <property type="evidence" value="ECO:0007669"/>
    <property type="project" value="InterPro"/>
</dbReference>
<accession>A0A7Y2EAU4</accession>
<gene>
    <name evidence="9" type="ORF">HKN21_16670</name>
</gene>
<evidence type="ECO:0000256" key="5">
    <source>
        <dbReference type="ARBA" id="ARBA00022989"/>
    </source>
</evidence>
<comment type="subcellular location">
    <subcellularLocation>
        <location evidence="1 7">Cell membrane</location>
        <topology evidence="1 7">Multi-pass membrane protein</topology>
    </subcellularLocation>
</comment>
<feature type="domain" description="ABC transmembrane type-1" evidence="8">
    <location>
        <begin position="59"/>
        <end position="251"/>
    </location>
</feature>
<evidence type="ECO:0000256" key="6">
    <source>
        <dbReference type="ARBA" id="ARBA00023136"/>
    </source>
</evidence>
<dbReference type="Pfam" id="PF00528">
    <property type="entry name" value="BPD_transp_1"/>
    <property type="match status" value="1"/>
</dbReference>
<evidence type="ECO:0000313" key="9">
    <source>
        <dbReference type="EMBL" id="NNF08396.1"/>
    </source>
</evidence>
<organism evidence="9 10">
    <name type="scientific">Eiseniibacteriota bacterium</name>
    <dbReference type="NCBI Taxonomy" id="2212470"/>
    <lineage>
        <taxon>Bacteria</taxon>
        <taxon>Candidatus Eiseniibacteriota</taxon>
    </lineage>
</organism>